<protein>
    <submittedName>
        <fullName evidence="2">Uncharacterized protein</fullName>
    </submittedName>
</protein>
<sequence length="118" mass="13073">MDMCNRASVAVVTNYKPGPAETYPGGTLCSHADPEVISNADIRDATQSVEEDVDPVEWHAEERKEDASEEKIEPGPKEEHARGPRKKIGRTRKFEGILNNAATSLEGRGSHRYGRTLR</sequence>
<feature type="compositionally biased region" description="Basic and acidic residues" evidence="1">
    <location>
        <begin position="56"/>
        <end position="82"/>
    </location>
</feature>
<dbReference type="AlphaFoldDB" id="A0AAV7VC40"/>
<accession>A0AAV7VC40</accession>
<keyword evidence="3" id="KW-1185">Reference proteome</keyword>
<evidence type="ECO:0000256" key="1">
    <source>
        <dbReference type="SAM" id="MobiDB-lite"/>
    </source>
</evidence>
<organism evidence="2 3">
    <name type="scientific">Pleurodeles waltl</name>
    <name type="common">Iberian ribbed newt</name>
    <dbReference type="NCBI Taxonomy" id="8319"/>
    <lineage>
        <taxon>Eukaryota</taxon>
        <taxon>Metazoa</taxon>
        <taxon>Chordata</taxon>
        <taxon>Craniata</taxon>
        <taxon>Vertebrata</taxon>
        <taxon>Euteleostomi</taxon>
        <taxon>Amphibia</taxon>
        <taxon>Batrachia</taxon>
        <taxon>Caudata</taxon>
        <taxon>Salamandroidea</taxon>
        <taxon>Salamandridae</taxon>
        <taxon>Pleurodelinae</taxon>
        <taxon>Pleurodeles</taxon>
    </lineage>
</organism>
<evidence type="ECO:0000313" key="2">
    <source>
        <dbReference type="EMBL" id="KAJ1198456.1"/>
    </source>
</evidence>
<proteinExistence type="predicted"/>
<reference evidence="2" key="1">
    <citation type="journal article" date="2022" name="bioRxiv">
        <title>Sequencing and chromosome-scale assembly of the giantPleurodeles waltlgenome.</title>
        <authorList>
            <person name="Brown T."/>
            <person name="Elewa A."/>
            <person name="Iarovenko S."/>
            <person name="Subramanian E."/>
            <person name="Araus A.J."/>
            <person name="Petzold A."/>
            <person name="Susuki M."/>
            <person name="Suzuki K.-i.T."/>
            <person name="Hayashi T."/>
            <person name="Toyoda A."/>
            <person name="Oliveira C."/>
            <person name="Osipova E."/>
            <person name="Leigh N.D."/>
            <person name="Simon A."/>
            <person name="Yun M.H."/>
        </authorList>
    </citation>
    <scope>NUCLEOTIDE SEQUENCE</scope>
    <source>
        <strain evidence="2">20211129_DDA</strain>
        <tissue evidence="2">Liver</tissue>
    </source>
</reference>
<evidence type="ECO:0000313" key="3">
    <source>
        <dbReference type="Proteomes" id="UP001066276"/>
    </source>
</evidence>
<dbReference type="EMBL" id="JANPWB010000003">
    <property type="protein sequence ID" value="KAJ1198456.1"/>
    <property type="molecule type" value="Genomic_DNA"/>
</dbReference>
<dbReference type="Proteomes" id="UP001066276">
    <property type="component" value="Chromosome 2_1"/>
</dbReference>
<name>A0AAV7VC40_PLEWA</name>
<feature type="region of interest" description="Disordered" evidence="1">
    <location>
        <begin position="39"/>
        <end position="118"/>
    </location>
</feature>
<gene>
    <name evidence="2" type="ORF">NDU88_002297</name>
</gene>
<comment type="caution">
    <text evidence="2">The sequence shown here is derived from an EMBL/GenBank/DDBJ whole genome shotgun (WGS) entry which is preliminary data.</text>
</comment>